<dbReference type="HOGENOM" id="CLU_1759609_0_0_1"/>
<name>L8G6S8_PSED2</name>
<protein>
    <submittedName>
        <fullName evidence="1">Uncharacterized protein</fullName>
    </submittedName>
</protein>
<reference evidence="2" key="1">
    <citation type="submission" date="2010-09" db="EMBL/GenBank/DDBJ databases">
        <title>The genome sequence of Geomyces destructans 20631-21.</title>
        <authorList>
            <consortium name="The Broad Institute Genome Sequencing Platform"/>
            <person name="Cuomo C.A."/>
            <person name="Blehert D.S."/>
            <person name="Lorch J.M."/>
            <person name="Young S.K."/>
            <person name="Zeng Q."/>
            <person name="Gargeya S."/>
            <person name="Fitzgerald M."/>
            <person name="Haas B."/>
            <person name="Abouelleil A."/>
            <person name="Alvarado L."/>
            <person name="Arachchi H.M."/>
            <person name="Berlin A."/>
            <person name="Brown A."/>
            <person name="Chapman S.B."/>
            <person name="Chen Z."/>
            <person name="Dunbar C."/>
            <person name="Freedman E."/>
            <person name="Gearin G."/>
            <person name="Gellesch M."/>
            <person name="Goldberg J."/>
            <person name="Griggs A."/>
            <person name="Gujja S."/>
            <person name="Heiman D."/>
            <person name="Howarth C."/>
            <person name="Larson L."/>
            <person name="Lui A."/>
            <person name="MacDonald P.J.P."/>
            <person name="Montmayeur A."/>
            <person name="Murphy C."/>
            <person name="Neiman D."/>
            <person name="Pearson M."/>
            <person name="Priest M."/>
            <person name="Roberts A."/>
            <person name="Saif S."/>
            <person name="Shea T."/>
            <person name="Shenoy N."/>
            <person name="Sisk P."/>
            <person name="Stolte C."/>
            <person name="Sykes S."/>
            <person name="Wortman J."/>
            <person name="Nusbaum C."/>
            <person name="Birren B."/>
        </authorList>
    </citation>
    <scope>NUCLEOTIDE SEQUENCE [LARGE SCALE GENOMIC DNA]</scope>
    <source>
        <strain evidence="2">ATCC MYA-4855 / 20631-21</strain>
    </source>
</reference>
<dbReference type="OrthoDB" id="5425043at2759"/>
<gene>
    <name evidence="1" type="ORF">GMDG_08642</name>
</gene>
<dbReference type="AlphaFoldDB" id="L8G6S8"/>
<dbReference type="Proteomes" id="UP000011064">
    <property type="component" value="Unassembled WGS sequence"/>
</dbReference>
<keyword evidence="2" id="KW-1185">Reference proteome</keyword>
<proteinExistence type="predicted"/>
<evidence type="ECO:0000313" key="1">
    <source>
        <dbReference type="EMBL" id="ELR08544.1"/>
    </source>
</evidence>
<dbReference type="EMBL" id="GL573675">
    <property type="protein sequence ID" value="ELR08544.1"/>
    <property type="molecule type" value="Genomic_DNA"/>
</dbReference>
<evidence type="ECO:0000313" key="2">
    <source>
        <dbReference type="Proteomes" id="UP000011064"/>
    </source>
</evidence>
<dbReference type="InParanoid" id="L8G6S8"/>
<sequence length="150" mass="17421">MRHDLLDIKEDVLKKVLPEYPIESTVYGNVRVVLMEKVKRYRYSLIEDVILHVKTAMNVTDGSGIRYCTTLDGLGDMFRTRYTAANFFEAFRFIHHYIDLEKSSDLAQYYVKELYINACARNEIDDGLEIERLLAYTPEKALRISSNASP</sequence>
<dbReference type="VEuPathDB" id="FungiDB:GMDG_08642"/>
<accession>L8G6S8</accession>
<organism evidence="1 2">
    <name type="scientific">Pseudogymnoascus destructans (strain ATCC MYA-4855 / 20631-21)</name>
    <name type="common">Bat white-nose syndrome fungus</name>
    <name type="synonym">Geomyces destructans</name>
    <dbReference type="NCBI Taxonomy" id="658429"/>
    <lineage>
        <taxon>Eukaryota</taxon>
        <taxon>Fungi</taxon>
        <taxon>Dikarya</taxon>
        <taxon>Ascomycota</taxon>
        <taxon>Pezizomycotina</taxon>
        <taxon>Leotiomycetes</taxon>
        <taxon>Thelebolales</taxon>
        <taxon>Thelebolaceae</taxon>
        <taxon>Pseudogymnoascus</taxon>
    </lineage>
</organism>